<sequence>MDSDDEAPPELIEAPVAGDGSGVTSSASAEEGLAGAPRSAPVPVTILTGFLGAGKTTLLNHLLKSAGGRRIAVVENEFGQGLDIESLIARDGVSGGGGESGLTRLVELSNGCVCCSVKDDLAAALEELVRRSGLELEHIVIEASGMAHPGPVASMLWLDGELESLIQLDGIITVVDLYHLERNLGDGGDKAAGTAATCAAQIAYADRVILNKADLIGEDQAEMARLRAVIQELNGLAEVQVSERGVVSIEWVLDVHAYVGGVGAVRSETAPAAVDHVHPVGVSSMSLVLSGEVDLEALNRWLGDVLWETPQGSGDRPFGFLAQQLYRIKGVLAAPGDVHKHIVQAVHELFEVCPTGEAWETTEQRECRFVFIGRYLDRRAIEEGVRRCTI</sequence>
<dbReference type="InterPro" id="IPR003495">
    <property type="entry name" value="CobW/HypB/UreG_nucleotide-bd"/>
</dbReference>
<feature type="domain" description="CobW C-terminal" evidence="7">
    <location>
        <begin position="282"/>
        <end position="389"/>
    </location>
</feature>
<dbReference type="InterPro" id="IPR036627">
    <property type="entry name" value="CobW-likC_sf"/>
</dbReference>
<dbReference type="EMBL" id="HBHJ01033175">
    <property type="protein sequence ID" value="CAD9710988.1"/>
    <property type="molecule type" value="Transcribed_RNA"/>
</dbReference>
<organism evidence="8">
    <name type="scientific">Rhizochromulina marina</name>
    <dbReference type="NCBI Taxonomy" id="1034831"/>
    <lineage>
        <taxon>Eukaryota</taxon>
        <taxon>Sar</taxon>
        <taxon>Stramenopiles</taxon>
        <taxon>Ochrophyta</taxon>
        <taxon>Dictyochophyceae</taxon>
        <taxon>Rhizochromulinales</taxon>
        <taxon>Rhizochromulina</taxon>
    </lineage>
</organism>
<comment type="catalytic activity">
    <reaction evidence="5">
        <text>GTP + H2O = GDP + phosphate + H(+)</text>
        <dbReference type="Rhea" id="RHEA:19669"/>
        <dbReference type="ChEBI" id="CHEBI:15377"/>
        <dbReference type="ChEBI" id="CHEBI:15378"/>
        <dbReference type="ChEBI" id="CHEBI:37565"/>
        <dbReference type="ChEBI" id="CHEBI:43474"/>
        <dbReference type="ChEBI" id="CHEBI:58189"/>
    </reaction>
    <physiologicalReaction direction="left-to-right" evidence="5">
        <dbReference type="Rhea" id="RHEA:19670"/>
    </physiologicalReaction>
</comment>
<dbReference type="AlphaFoldDB" id="A0A7S2SVX3"/>
<dbReference type="Pfam" id="PF07683">
    <property type="entry name" value="CobW_C"/>
    <property type="match status" value="1"/>
</dbReference>
<dbReference type="CDD" id="cd03112">
    <property type="entry name" value="CobW-like"/>
    <property type="match status" value="1"/>
</dbReference>
<dbReference type="Gene3D" id="3.30.1220.10">
    <property type="entry name" value="CobW-like, C-terminal domain"/>
    <property type="match status" value="1"/>
</dbReference>
<dbReference type="PANTHER" id="PTHR13748">
    <property type="entry name" value="COBW-RELATED"/>
    <property type="match status" value="1"/>
</dbReference>
<protein>
    <recommendedName>
        <fullName evidence="7">CobW C-terminal domain-containing protein</fullName>
    </recommendedName>
</protein>
<feature type="compositionally biased region" description="Low complexity" evidence="6">
    <location>
        <begin position="25"/>
        <end position="36"/>
    </location>
</feature>
<evidence type="ECO:0000259" key="7">
    <source>
        <dbReference type="SMART" id="SM00833"/>
    </source>
</evidence>
<reference evidence="8" key="1">
    <citation type="submission" date="2021-01" db="EMBL/GenBank/DDBJ databases">
        <authorList>
            <person name="Corre E."/>
            <person name="Pelletier E."/>
            <person name="Niang G."/>
            <person name="Scheremetjew M."/>
            <person name="Finn R."/>
            <person name="Kale V."/>
            <person name="Holt S."/>
            <person name="Cochrane G."/>
            <person name="Meng A."/>
            <person name="Brown T."/>
            <person name="Cohen L."/>
        </authorList>
    </citation>
    <scope>NUCLEOTIDE SEQUENCE</scope>
    <source>
        <strain evidence="8">CCMP1243</strain>
    </source>
</reference>
<keyword evidence="3" id="KW-0143">Chaperone</keyword>
<comment type="similarity">
    <text evidence="4">Belongs to the SIMIBI class G3E GTPase family. ZNG1 subfamily.</text>
</comment>
<name>A0A7S2SVX3_9STRA</name>
<dbReference type="PANTHER" id="PTHR13748:SF62">
    <property type="entry name" value="COBW DOMAIN-CONTAINING PROTEIN"/>
    <property type="match status" value="1"/>
</dbReference>
<keyword evidence="1" id="KW-0547">Nucleotide-binding</keyword>
<evidence type="ECO:0000256" key="2">
    <source>
        <dbReference type="ARBA" id="ARBA00022801"/>
    </source>
</evidence>
<gene>
    <name evidence="8" type="ORF">RMAR1173_LOCUS21982</name>
</gene>
<dbReference type="SUPFAM" id="SSF90002">
    <property type="entry name" value="Hypothetical protein YjiA, C-terminal domain"/>
    <property type="match status" value="1"/>
</dbReference>
<dbReference type="InterPro" id="IPR027417">
    <property type="entry name" value="P-loop_NTPase"/>
</dbReference>
<feature type="region of interest" description="Disordered" evidence="6">
    <location>
        <begin position="1"/>
        <end position="38"/>
    </location>
</feature>
<evidence type="ECO:0000256" key="1">
    <source>
        <dbReference type="ARBA" id="ARBA00022741"/>
    </source>
</evidence>
<evidence type="ECO:0000313" key="8">
    <source>
        <dbReference type="EMBL" id="CAD9710988.1"/>
    </source>
</evidence>
<dbReference type="Gene3D" id="3.40.50.300">
    <property type="entry name" value="P-loop containing nucleotide triphosphate hydrolases"/>
    <property type="match status" value="1"/>
</dbReference>
<accession>A0A7S2SVX3</accession>
<dbReference type="Pfam" id="PF02492">
    <property type="entry name" value="cobW"/>
    <property type="match status" value="1"/>
</dbReference>
<dbReference type="GO" id="GO:0016787">
    <property type="term" value="F:hydrolase activity"/>
    <property type="evidence" value="ECO:0007669"/>
    <property type="project" value="UniProtKB-KW"/>
</dbReference>
<dbReference type="GO" id="GO:0000166">
    <property type="term" value="F:nucleotide binding"/>
    <property type="evidence" value="ECO:0007669"/>
    <property type="project" value="UniProtKB-KW"/>
</dbReference>
<dbReference type="InterPro" id="IPR051316">
    <property type="entry name" value="Zinc-reg_GTPase_activator"/>
</dbReference>
<dbReference type="SUPFAM" id="SSF52540">
    <property type="entry name" value="P-loop containing nucleoside triphosphate hydrolases"/>
    <property type="match status" value="1"/>
</dbReference>
<evidence type="ECO:0000256" key="5">
    <source>
        <dbReference type="ARBA" id="ARBA00049117"/>
    </source>
</evidence>
<keyword evidence="2" id="KW-0378">Hydrolase</keyword>
<dbReference type="SMART" id="SM00833">
    <property type="entry name" value="CobW_C"/>
    <property type="match status" value="1"/>
</dbReference>
<evidence type="ECO:0000256" key="3">
    <source>
        <dbReference type="ARBA" id="ARBA00023186"/>
    </source>
</evidence>
<evidence type="ECO:0000256" key="4">
    <source>
        <dbReference type="ARBA" id="ARBA00034320"/>
    </source>
</evidence>
<evidence type="ECO:0000256" key="6">
    <source>
        <dbReference type="SAM" id="MobiDB-lite"/>
    </source>
</evidence>
<dbReference type="InterPro" id="IPR011629">
    <property type="entry name" value="CobW-like_C"/>
</dbReference>
<dbReference type="GO" id="GO:0005737">
    <property type="term" value="C:cytoplasm"/>
    <property type="evidence" value="ECO:0007669"/>
    <property type="project" value="TreeGrafter"/>
</dbReference>
<proteinExistence type="inferred from homology"/>